<protein>
    <recommendedName>
        <fullName evidence="1">Lin-15A/B-like domain-containing protein</fullName>
    </recommendedName>
</protein>
<reference evidence="2 3" key="1">
    <citation type="submission" date="2022-04" db="EMBL/GenBank/DDBJ databases">
        <title>Chromosome-level reference genomes for two strains of Caenorhabditis briggsae: an improved platform for comparative genomics.</title>
        <authorList>
            <person name="Stevens L."/>
            <person name="Andersen E."/>
        </authorList>
    </citation>
    <scope>NUCLEOTIDE SEQUENCE [LARGE SCALE GENOMIC DNA]</scope>
    <source>
        <strain evidence="2">VX34</strain>
        <tissue evidence="2">Whole-organism</tissue>
    </source>
</reference>
<feature type="domain" description="Lin-15A/B-like" evidence="1">
    <location>
        <begin position="33"/>
        <end position="147"/>
    </location>
</feature>
<dbReference type="InterPro" id="IPR040129">
    <property type="entry name" value="Lin-15B-like"/>
</dbReference>
<dbReference type="PANTHER" id="PTHR22716">
    <property type="entry name" value="ETS CLASS TRANSCRIPTION FACTOR-RELATED-RELATED"/>
    <property type="match status" value="1"/>
</dbReference>
<keyword evidence="3" id="KW-1185">Reference proteome</keyword>
<dbReference type="InterPro" id="IPR057432">
    <property type="entry name" value="Lin-15A/B-like_dom"/>
</dbReference>
<organism evidence="2 3">
    <name type="scientific">Caenorhabditis briggsae</name>
    <dbReference type="NCBI Taxonomy" id="6238"/>
    <lineage>
        <taxon>Eukaryota</taxon>
        <taxon>Metazoa</taxon>
        <taxon>Ecdysozoa</taxon>
        <taxon>Nematoda</taxon>
        <taxon>Chromadorea</taxon>
        <taxon>Rhabditida</taxon>
        <taxon>Rhabditina</taxon>
        <taxon>Rhabditomorpha</taxon>
        <taxon>Rhabditoidea</taxon>
        <taxon>Rhabditidae</taxon>
        <taxon>Peloderinae</taxon>
        <taxon>Caenorhabditis</taxon>
    </lineage>
</organism>
<accession>A0AAE9F3X6</accession>
<gene>
    <name evidence="2" type="ORF">L5515_009359</name>
</gene>
<proteinExistence type="predicted"/>
<name>A0AAE9F3X6_CAEBR</name>
<dbReference type="PANTHER" id="PTHR22716:SF1">
    <property type="entry name" value="ETS CLASS TRANSCRIPTION FACTOR-RELATED"/>
    <property type="match status" value="1"/>
</dbReference>
<evidence type="ECO:0000313" key="2">
    <source>
        <dbReference type="EMBL" id="UMM37667.1"/>
    </source>
</evidence>
<dbReference type="GO" id="GO:0040027">
    <property type="term" value="P:negative regulation of vulval development"/>
    <property type="evidence" value="ECO:0007669"/>
    <property type="project" value="InterPro"/>
</dbReference>
<dbReference type="Pfam" id="PF25375">
    <property type="entry name" value="Lin-15B"/>
    <property type="match status" value="1"/>
</dbReference>
<dbReference type="AlphaFoldDB" id="A0AAE9F3X6"/>
<evidence type="ECO:0000259" key="1">
    <source>
        <dbReference type="Pfam" id="PF25375"/>
    </source>
</evidence>
<dbReference type="Proteomes" id="UP000829354">
    <property type="component" value="Chromosome V"/>
</dbReference>
<evidence type="ECO:0000313" key="3">
    <source>
        <dbReference type="Proteomes" id="UP000829354"/>
    </source>
</evidence>
<sequence length="148" mass="17461">MKFAGTPFEKRLRRFIAKNKHLIKVRFSQRGFCKVCHMLKDHSECYAIGSKRIRMMIMIGCILRGIHSIDPTMYYETINNMLTCYSHLKETIDKIFEHLGISGIQELFRCHILSMGSLVDIARNFDPKFTADQFFGTFHMFYMKEAKF</sequence>
<dbReference type="EMBL" id="CP092624">
    <property type="protein sequence ID" value="UMM37667.1"/>
    <property type="molecule type" value="Genomic_DNA"/>
</dbReference>